<comment type="caution">
    <text evidence="2">The sequence shown here is derived from an EMBL/GenBank/DDBJ whole genome shotgun (WGS) entry which is preliminary data.</text>
</comment>
<organism evidence="2 3">
    <name type="scientific">Heracleum sosnowskyi</name>
    <dbReference type="NCBI Taxonomy" id="360622"/>
    <lineage>
        <taxon>Eukaryota</taxon>
        <taxon>Viridiplantae</taxon>
        <taxon>Streptophyta</taxon>
        <taxon>Embryophyta</taxon>
        <taxon>Tracheophyta</taxon>
        <taxon>Spermatophyta</taxon>
        <taxon>Magnoliopsida</taxon>
        <taxon>eudicotyledons</taxon>
        <taxon>Gunneridae</taxon>
        <taxon>Pentapetalae</taxon>
        <taxon>asterids</taxon>
        <taxon>campanulids</taxon>
        <taxon>Apiales</taxon>
        <taxon>Apiaceae</taxon>
        <taxon>Apioideae</taxon>
        <taxon>apioid superclade</taxon>
        <taxon>Tordylieae</taxon>
        <taxon>Tordyliinae</taxon>
        <taxon>Heracleum</taxon>
    </lineage>
</organism>
<protein>
    <submittedName>
        <fullName evidence="2">Regulator of nonsense transcript protein</fullName>
    </submittedName>
</protein>
<evidence type="ECO:0000313" key="2">
    <source>
        <dbReference type="EMBL" id="KAK1369814.1"/>
    </source>
</evidence>
<evidence type="ECO:0000256" key="1">
    <source>
        <dbReference type="SAM" id="MobiDB-lite"/>
    </source>
</evidence>
<dbReference type="GO" id="GO:0009630">
    <property type="term" value="P:gravitropism"/>
    <property type="evidence" value="ECO:0007669"/>
    <property type="project" value="InterPro"/>
</dbReference>
<dbReference type="PANTHER" id="PTHR34959">
    <property type="entry name" value="PROTEIN LAZY 1"/>
    <property type="match status" value="1"/>
</dbReference>
<evidence type="ECO:0000313" key="3">
    <source>
        <dbReference type="Proteomes" id="UP001237642"/>
    </source>
</evidence>
<dbReference type="Proteomes" id="UP001237642">
    <property type="component" value="Unassembled WGS sequence"/>
</dbReference>
<gene>
    <name evidence="2" type="ORF">POM88_035906</name>
</gene>
<proteinExistence type="predicted"/>
<reference evidence="2" key="1">
    <citation type="submission" date="2023-02" db="EMBL/GenBank/DDBJ databases">
        <title>Genome of toxic invasive species Heracleum sosnowskyi carries increased number of genes despite the absence of recent whole-genome duplications.</title>
        <authorList>
            <person name="Schelkunov M."/>
            <person name="Shtratnikova V."/>
            <person name="Makarenko M."/>
            <person name="Klepikova A."/>
            <person name="Omelchenko D."/>
            <person name="Novikova G."/>
            <person name="Obukhova E."/>
            <person name="Bogdanov V."/>
            <person name="Penin A."/>
            <person name="Logacheva M."/>
        </authorList>
    </citation>
    <scope>NUCLEOTIDE SEQUENCE</scope>
    <source>
        <strain evidence="2">Hsosn_3</strain>
        <tissue evidence="2">Leaf</tissue>
    </source>
</reference>
<accession>A0AAD8MEI0</accession>
<name>A0AAD8MEI0_9APIA</name>
<sequence length="369" mass="41790">MKVLSWMYRKSRKDITEPLKKLSFGNSCSCLSAQLSFDEHQHHSEPSYTSAHAKQTKRACSRYSNGLKANEEEVSEEESAIMMSELFHGFLTIGTLGLEPTVAEPTTPKFAISCQSAYEKETLATETGLKLINVELEKFLEAEAKDVDYDSSERSSFVSTITLSGYQIEGIDVEEDKNMVTCPLQQYLFNSSIECPEIGEEMKKEKRSLRKLFENDYNNPEQQKEQNKGGTTTEGTCTLKFMKKMLRKIHVTSTSSKASANDHAAGNASTKRKVPKRVLRLLQKRIHPEISIFPGQKMTKSHKYEDRTKHQDRAVTILEKGNHKFPNKTILKESVISVNNNQESPERIHTVGTGGHWIKTDADYLVLEL</sequence>
<feature type="region of interest" description="Disordered" evidence="1">
    <location>
        <begin position="215"/>
        <end position="235"/>
    </location>
</feature>
<dbReference type="PANTHER" id="PTHR34959:SF4">
    <property type="entry name" value="PROTEIN LAZY 1"/>
    <property type="match status" value="1"/>
</dbReference>
<reference evidence="2" key="2">
    <citation type="submission" date="2023-05" db="EMBL/GenBank/DDBJ databases">
        <authorList>
            <person name="Schelkunov M.I."/>
        </authorList>
    </citation>
    <scope>NUCLEOTIDE SEQUENCE</scope>
    <source>
        <strain evidence="2">Hsosn_3</strain>
        <tissue evidence="2">Leaf</tissue>
    </source>
</reference>
<dbReference type="GO" id="GO:2000012">
    <property type="term" value="P:regulation of auxin polar transport"/>
    <property type="evidence" value="ECO:0007669"/>
    <property type="project" value="InterPro"/>
</dbReference>
<feature type="region of interest" description="Disordered" evidence="1">
    <location>
        <begin position="252"/>
        <end position="274"/>
    </location>
</feature>
<dbReference type="EMBL" id="JAUIZM010000008">
    <property type="protein sequence ID" value="KAK1369814.1"/>
    <property type="molecule type" value="Genomic_DNA"/>
</dbReference>
<keyword evidence="3" id="KW-1185">Reference proteome</keyword>
<dbReference type="InterPro" id="IPR038928">
    <property type="entry name" value="LAZY1"/>
</dbReference>
<dbReference type="AlphaFoldDB" id="A0AAD8MEI0"/>